<reference evidence="1" key="1">
    <citation type="submission" date="2010-04" db="EMBL/GenBank/DDBJ databases">
        <authorList>
            <person name="Reid K.E."/>
            <person name="Liao N."/>
            <person name="Chan S."/>
            <person name="Docking R."/>
            <person name="Taylor G."/>
            <person name="Moore R."/>
            <person name="Mayo M."/>
            <person name="Munro S."/>
            <person name="King J."/>
            <person name="Yanchuk A."/>
            <person name="Holt R."/>
            <person name="Jones S."/>
            <person name="Marra M."/>
            <person name="Ritland C.E."/>
            <person name="Ritland K."/>
            <person name="Bohlmann J."/>
        </authorList>
    </citation>
    <scope>NUCLEOTIDE SEQUENCE</scope>
    <source>
        <tissue evidence="1">Buds collected with no treatment. Collection October 2007</tissue>
    </source>
</reference>
<accession>D5A7Y2</accession>
<protein>
    <submittedName>
        <fullName evidence="1">Uncharacterized protein</fullName>
    </submittedName>
</protein>
<dbReference type="AlphaFoldDB" id="D5A7Y2"/>
<dbReference type="EMBL" id="BT122262">
    <property type="protein sequence ID" value="ADE75651.1"/>
    <property type="molecule type" value="mRNA"/>
</dbReference>
<name>D5A7Y2_PICSI</name>
<sequence length="35" mass="3933">MAGKSNICSAFVDGRCQILETQHRLCCLQNLGRHE</sequence>
<organism evidence="1">
    <name type="scientific">Picea sitchensis</name>
    <name type="common">Sitka spruce</name>
    <name type="synonym">Pinus sitchensis</name>
    <dbReference type="NCBI Taxonomy" id="3332"/>
    <lineage>
        <taxon>Eukaryota</taxon>
        <taxon>Viridiplantae</taxon>
        <taxon>Streptophyta</taxon>
        <taxon>Embryophyta</taxon>
        <taxon>Tracheophyta</taxon>
        <taxon>Spermatophyta</taxon>
        <taxon>Pinopsida</taxon>
        <taxon>Pinidae</taxon>
        <taxon>Conifers I</taxon>
        <taxon>Pinales</taxon>
        <taxon>Pinaceae</taxon>
        <taxon>Picea</taxon>
    </lineage>
</organism>
<evidence type="ECO:0000313" key="1">
    <source>
        <dbReference type="EMBL" id="ADE75651.1"/>
    </source>
</evidence>
<proteinExistence type="evidence at transcript level"/>